<evidence type="ECO:0000313" key="2">
    <source>
        <dbReference type="Proteomes" id="UP000188388"/>
    </source>
</evidence>
<protein>
    <submittedName>
        <fullName evidence="1">Uncharacterized protein</fullName>
    </submittedName>
</protein>
<organism evidence="1 2">
    <name type="scientific">Mesorhizobium prunaredense</name>
    <dbReference type="NCBI Taxonomy" id="1631249"/>
    <lineage>
        <taxon>Bacteria</taxon>
        <taxon>Pseudomonadati</taxon>
        <taxon>Pseudomonadota</taxon>
        <taxon>Alphaproteobacteria</taxon>
        <taxon>Hyphomicrobiales</taxon>
        <taxon>Phyllobacteriaceae</taxon>
        <taxon>Mesorhizobium</taxon>
    </lineage>
</organism>
<keyword evidence="2" id="KW-1185">Reference proteome</keyword>
<accession>A0A1R3V506</accession>
<evidence type="ECO:0000313" key="1">
    <source>
        <dbReference type="EMBL" id="SIT53473.1"/>
    </source>
</evidence>
<sequence>MEKFLAGLLAAALVASVERCWSKDKLPYKPISEETVRMASALRYSDILSQECMHGRRYPQSKIENGFKRHFEEMRLQLVAEGHTIVASVTENGSLWSMSEMEFDTKRRLGIAPQFGCFRAYWLDD</sequence>
<dbReference type="Proteomes" id="UP000188388">
    <property type="component" value="Unassembled WGS sequence"/>
</dbReference>
<dbReference type="RefSeq" id="WP_077373300.1">
    <property type="nucleotide sequence ID" value="NZ_FTPD01000003.1"/>
</dbReference>
<dbReference type="AlphaFoldDB" id="A0A1R3V506"/>
<name>A0A1R3V506_9HYPH</name>
<dbReference type="EMBL" id="FTPD01000003">
    <property type="protein sequence ID" value="SIT53473.1"/>
    <property type="molecule type" value="Genomic_DNA"/>
</dbReference>
<gene>
    <name evidence="1" type="ORF">BQ8794_110279</name>
</gene>
<reference evidence="2" key="1">
    <citation type="submission" date="2017-01" db="EMBL/GenBank/DDBJ databases">
        <authorList>
            <person name="Brunel B."/>
        </authorList>
    </citation>
    <scope>NUCLEOTIDE SEQUENCE [LARGE SCALE GENOMIC DNA]</scope>
</reference>
<proteinExistence type="predicted"/>